<accession>A0A840YS85</accession>
<evidence type="ECO:0000313" key="3">
    <source>
        <dbReference type="EMBL" id="MBB5712534.1"/>
    </source>
</evidence>
<feature type="domain" description="Pyrroloquinoline quinone-dependent pyranose dehydrogenase beta-propeller" evidence="2">
    <location>
        <begin position="309"/>
        <end position="415"/>
    </location>
</feature>
<dbReference type="Proteomes" id="UP000527143">
    <property type="component" value="Unassembled WGS sequence"/>
</dbReference>
<dbReference type="Pfam" id="PF22807">
    <property type="entry name" value="TrAA12"/>
    <property type="match status" value="2"/>
</dbReference>
<gene>
    <name evidence="3" type="ORF">FHT02_003794</name>
</gene>
<evidence type="ECO:0000256" key="1">
    <source>
        <dbReference type="SAM" id="SignalP"/>
    </source>
</evidence>
<dbReference type="InterPro" id="IPR011042">
    <property type="entry name" value="6-blade_b-propeller_TolB-like"/>
</dbReference>
<dbReference type="RefSeq" id="WP_184091141.1">
    <property type="nucleotide sequence ID" value="NZ_JACIJF010000019.1"/>
</dbReference>
<feature type="chain" id="PRO_5032452759" evidence="1">
    <location>
        <begin position="20"/>
        <end position="423"/>
    </location>
</feature>
<dbReference type="PANTHER" id="PTHR19328">
    <property type="entry name" value="HEDGEHOG-INTERACTING PROTEIN"/>
    <property type="match status" value="1"/>
</dbReference>
<reference evidence="3 4" key="1">
    <citation type="submission" date="2020-08" db="EMBL/GenBank/DDBJ databases">
        <title>Genomic Encyclopedia of Type Strains, Phase IV (KMG-IV): sequencing the most valuable type-strain genomes for metagenomic binning, comparative biology and taxonomic classification.</title>
        <authorList>
            <person name="Goeker M."/>
        </authorList>
    </citation>
    <scope>NUCLEOTIDE SEQUENCE [LARGE SCALE GENOMIC DNA]</scope>
    <source>
        <strain evidence="3 4">DSM 26736</strain>
    </source>
</reference>
<dbReference type="Gene3D" id="2.120.10.30">
    <property type="entry name" value="TolB, C-terminal domain"/>
    <property type="match status" value="1"/>
</dbReference>
<evidence type="ECO:0000313" key="4">
    <source>
        <dbReference type="Proteomes" id="UP000527143"/>
    </source>
</evidence>
<feature type="domain" description="Pyrroloquinoline quinone-dependent pyranose dehydrogenase beta-propeller" evidence="2">
    <location>
        <begin position="57"/>
        <end position="265"/>
    </location>
</feature>
<dbReference type="AlphaFoldDB" id="A0A840YS85"/>
<keyword evidence="1" id="KW-0732">Signal</keyword>
<feature type="signal peptide" evidence="1">
    <location>
        <begin position="1"/>
        <end position="19"/>
    </location>
</feature>
<evidence type="ECO:0000259" key="2">
    <source>
        <dbReference type="Pfam" id="PF22807"/>
    </source>
</evidence>
<keyword evidence="4" id="KW-1185">Reference proteome</keyword>
<protein>
    <submittedName>
        <fullName evidence="3">Glucose/arabinose dehydrogenase</fullName>
    </submittedName>
</protein>
<comment type="caution">
    <text evidence="3">The sequence shown here is derived from an EMBL/GenBank/DDBJ whole genome shotgun (WGS) entry which is preliminary data.</text>
</comment>
<proteinExistence type="predicted"/>
<sequence length="423" mass="45214">MKHFAYVAATWLTCSVALAQTQDGLTSGSAPALASPYATQSVAHSPKVKPFPGGKMPKVPEGFTVNRFADGLDSPRNVLVLPNGDVLAAEAKTERKYDDPQYRDAGANRITLLRDANGDGVAETRSLLLAGLRQPYGMALLGDRLYIADTDGVYWVPFKLGTTKLDTNVRKTRIASFEAGGYNNHWTRNIIPSADGRSLFVAVGSASNVGEHGMAAEHRRANILQIDLASGKEIVFGSGLRNPVGMAIEPKSGALWTAVNERDELGDDLVPDYITSVRAGGFYGWPYSYYGQNEDPRLKGQRPDLVAKALAPDYAVGAHVAALGIAFGERSSFPASYKSGAFVARHGSWNRSKLAGYDVVFVPFANGKPSGALQPFLTGFIGSEEEVYGRPRGVAIAKDGSLLVVDDAGGTLWRVAAVPHRAN</sequence>
<dbReference type="InterPro" id="IPR011041">
    <property type="entry name" value="Quinoprot_gluc/sorb_DH_b-prop"/>
</dbReference>
<name>A0A840YS85_9SPHN</name>
<dbReference type="EMBL" id="JACIJF010000019">
    <property type="protein sequence ID" value="MBB5712534.1"/>
    <property type="molecule type" value="Genomic_DNA"/>
</dbReference>
<dbReference type="SUPFAM" id="SSF50952">
    <property type="entry name" value="Soluble quinoprotein glucose dehydrogenase"/>
    <property type="match status" value="1"/>
</dbReference>
<dbReference type="PANTHER" id="PTHR19328:SF55">
    <property type="entry name" value="BLR6566 PROTEIN"/>
    <property type="match status" value="1"/>
</dbReference>
<organism evidence="3 4">
    <name type="scientific">Sphingomonas xinjiangensis</name>
    <dbReference type="NCBI Taxonomy" id="643568"/>
    <lineage>
        <taxon>Bacteria</taxon>
        <taxon>Pseudomonadati</taxon>
        <taxon>Pseudomonadota</taxon>
        <taxon>Alphaproteobacteria</taxon>
        <taxon>Sphingomonadales</taxon>
        <taxon>Sphingomonadaceae</taxon>
        <taxon>Sphingomonas</taxon>
    </lineage>
</organism>
<dbReference type="InterPro" id="IPR054539">
    <property type="entry name" value="Beta-prop_PDH"/>
</dbReference>